<accession>A0ABW8LSZ2</accession>
<organism evidence="4 5">
    <name type="scientific">Streptomyces milbemycinicus</name>
    <dbReference type="NCBI Taxonomy" id="476552"/>
    <lineage>
        <taxon>Bacteria</taxon>
        <taxon>Bacillati</taxon>
        <taxon>Actinomycetota</taxon>
        <taxon>Actinomycetes</taxon>
        <taxon>Kitasatosporales</taxon>
        <taxon>Streptomycetaceae</taxon>
        <taxon>Streptomyces</taxon>
    </lineage>
</organism>
<dbReference type="RefSeq" id="WP_404747504.1">
    <property type="nucleotide sequence ID" value="NZ_JBJDQH010000010.1"/>
</dbReference>
<dbReference type="SUPFAM" id="SSF51294">
    <property type="entry name" value="Hedgehog/intein (Hint) domain"/>
    <property type="match status" value="1"/>
</dbReference>
<feature type="region of interest" description="Disordered" evidence="2">
    <location>
        <begin position="991"/>
        <end position="1026"/>
    </location>
</feature>
<keyword evidence="5" id="KW-1185">Reference proteome</keyword>
<dbReference type="InterPro" id="IPR006141">
    <property type="entry name" value="Intein_N"/>
</dbReference>
<evidence type="ECO:0000259" key="3">
    <source>
        <dbReference type="SMART" id="SM00306"/>
    </source>
</evidence>
<feature type="region of interest" description="Disordered" evidence="2">
    <location>
        <begin position="1569"/>
        <end position="1600"/>
    </location>
</feature>
<dbReference type="InterPro" id="IPR030934">
    <property type="entry name" value="Intein_C"/>
</dbReference>
<name>A0ABW8LSZ2_9ACTN</name>
<gene>
    <name evidence="4" type="ORF">ACI2L5_29475</name>
</gene>
<dbReference type="InterPro" id="IPR036844">
    <property type="entry name" value="Hint_dom_sf"/>
</dbReference>
<dbReference type="Gene3D" id="2.180.10.10">
    <property type="entry name" value="RHS repeat-associated core"/>
    <property type="match status" value="2"/>
</dbReference>
<dbReference type="CDD" id="cd00081">
    <property type="entry name" value="Hint"/>
    <property type="match status" value="1"/>
</dbReference>
<evidence type="ECO:0000313" key="4">
    <source>
        <dbReference type="EMBL" id="MFK4269039.1"/>
    </source>
</evidence>
<reference evidence="4 5" key="1">
    <citation type="submission" date="2024-11" db="EMBL/GenBank/DDBJ databases">
        <title>The Natural Products Discovery Center: Release of the First 8490 Sequenced Strains for Exploring Actinobacteria Biosynthetic Diversity.</title>
        <authorList>
            <person name="Kalkreuter E."/>
            <person name="Kautsar S.A."/>
            <person name="Yang D."/>
            <person name="Bader C.D."/>
            <person name="Teijaro C.N."/>
            <person name="Fluegel L."/>
            <person name="Davis C.M."/>
            <person name="Simpson J.R."/>
            <person name="Lauterbach L."/>
            <person name="Steele A.D."/>
            <person name="Gui C."/>
            <person name="Meng S."/>
            <person name="Li G."/>
            <person name="Viehrig K."/>
            <person name="Ye F."/>
            <person name="Su P."/>
            <person name="Kiefer A.F."/>
            <person name="Nichols A."/>
            <person name="Cepeda A.J."/>
            <person name="Yan W."/>
            <person name="Fan B."/>
            <person name="Jiang Y."/>
            <person name="Adhikari A."/>
            <person name="Zheng C.-J."/>
            <person name="Schuster L."/>
            <person name="Cowan T.M."/>
            <person name="Smanski M.J."/>
            <person name="Chevrette M.G."/>
            <person name="De Carvalho L.P.S."/>
            <person name="Shen B."/>
        </authorList>
    </citation>
    <scope>NUCLEOTIDE SEQUENCE [LARGE SCALE GENOMIC DNA]</scope>
    <source>
        <strain evidence="4 5">NPDC020863</strain>
    </source>
</reference>
<feature type="domain" description="Hint" evidence="3">
    <location>
        <begin position="1988"/>
        <end position="2093"/>
    </location>
</feature>
<proteinExistence type="predicted"/>
<dbReference type="InterPro" id="IPR022385">
    <property type="entry name" value="Rhs_assc_core"/>
</dbReference>
<comment type="caution">
    <text evidence="4">The sequence shown here is derived from an EMBL/GenBank/DDBJ whole genome shotgun (WGS) entry which is preliminary data.</text>
</comment>
<evidence type="ECO:0000256" key="2">
    <source>
        <dbReference type="SAM" id="MobiDB-lite"/>
    </source>
</evidence>
<protein>
    <submittedName>
        <fullName evidence="4">Polymorphic toxin-type HINT domain-containing protein</fullName>
    </submittedName>
</protein>
<dbReference type="PROSITE" id="PS50817">
    <property type="entry name" value="INTEIN_N_TER"/>
    <property type="match status" value="1"/>
</dbReference>
<dbReference type="NCBIfam" id="TIGR03696">
    <property type="entry name" value="Rhs_assc_core"/>
    <property type="match status" value="1"/>
</dbReference>
<dbReference type="EMBL" id="JBJDQH010000010">
    <property type="protein sequence ID" value="MFK4269039.1"/>
    <property type="molecule type" value="Genomic_DNA"/>
</dbReference>
<evidence type="ECO:0000313" key="5">
    <source>
        <dbReference type="Proteomes" id="UP001620295"/>
    </source>
</evidence>
<dbReference type="NCBIfam" id="TIGR01643">
    <property type="entry name" value="YD_repeat_2x"/>
    <property type="match status" value="2"/>
</dbReference>
<evidence type="ECO:0000256" key="1">
    <source>
        <dbReference type="ARBA" id="ARBA00022737"/>
    </source>
</evidence>
<dbReference type="Pfam" id="PF25023">
    <property type="entry name" value="TEN_YD-shell"/>
    <property type="match status" value="1"/>
</dbReference>
<keyword evidence="1" id="KW-0677">Repeat</keyword>
<feature type="region of interest" description="Disordered" evidence="2">
    <location>
        <begin position="1"/>
        <end position="55"/>
    </location>
</feature>
<dbReference type="InterPro" id="IPR056823">
    <property type="entry name" value="TEN-like_YD-shell"/>
</dbReference>
<dbReference type="PANTHER" id="PTHR32305">
    <property type="match status" value="1"/>
</dbReference>
<dbReference type="Pfam" id="PF05593">
    <property type="entry name" value="RHS_repeat"/>
    <property type="match status" value="2"/>
</dbReference>
<dbReference type="InterPro" id="IPR050708">
    <property type="entry name" value="T6SS_VgrG/RHS"/>
</dbReference>
<dbReference type="PANTHER" id="PTHR32305:SF17">
    <property type="entry name" value="TRNA NUCLEASE WAPA"/>
    <property type="match status" value="1"/>
</dbReference>
<dbReference type="InterPro" id="IPR031325">
    <property type="entry name" value="RHS_repeat"/>
</dbReference>
<feature type="compositionally biased region" description="Basic and acidic residues" evidence="2">
    <location>
        <begin position="1017"/>
        <end position="1026"/>
    </location>
</feature>
<dbReference type="SMART" id="SM00306">
    <property type="entry name" value="HintN"/>
    <property type="match status" value="1"/>
</dbReference>
<dbReference type="Gene3D" id="2.170.16.10">
    <property type="entry name" value="Hedgehog/Intein (Hint) domain"/>
    <property type="match status" value="1"/>
</dbReference>
<dbReference type="Pfam" id="PF07591">
    <property type="entry name" value="PT-HINT"/>
    <property type="match status" value="1"/>
</dbReference>
<dbReference type="InterPro" id="IPR003587">
    <property type="entry name" value="Hint_dom_N"/>
</dbReference>
<sequence>MGLLPQYAPPAQAKTVSRPDLDEISEPVRGTVARAKRHKADPAAKAAVKSPARVSWPKPGKAGIALSGGLRQADGLPLRVGAPRAMAKAAPEDVDIQVLGRGETQAAGVDAVLLKVMRADGAQKPGKIELELDYSGFADAYGGNYGSRLRFVQYPGCLLTDPGKKACTTPYEIPAENDTKKRTLIADVTAAPGGAADNAPLLAATAAASADQGNYTATPLSPSAEWSVSNSSGAFNWSYPMRVPPTPGGLTPAVGLSYNSQATDGQTAATNTQGSWIGEGFSYEPGYIERRYKPCSSDGHDKTNGDLCWAYDNATLQLPGRAAGELIKDDDATGDVWRIKSDDNSTVERVTGGANEDDNGEYWRVTTADGTEYYFGLDRPAGWASGKAQTNSTWTAPVYGDDKDEPCYKATFADAYCTQAWRWNLDYVKDPHGNVMTYFYGRETNYYTQGLKTDENGKPYIRGGYLKRVDYGQRDGKVYSGEAPARVDFAIDERCLEAAADCEPGDLNDSTAAKYWPDVPWDRNCKADSKCPGKNSPTFWTRKKLSAVTTQIRKSGGGYTDVDSWKLTHIFTDNGDGSKSLWLNAIDHTGHVGGADISMPTVKLRGKQLANRVDQPDDNIQAMNRFRLSGVDNETGGQIDVIYKDAECTPATLPQPDSSTKRCYPVKWNPPGEDEPITDWFNKYAVDHVTQTDLTGGAPDQVSSYDYIGGAGWKMAKADGITEDKYRTRSDWRGYGEVRVTQSNGSNSVNNMRTEHTYLRGLGGDPVKDSEGGSHDDSDELSGFELETATYNGGFTSDKIVDKSINTAWSHTTATRTKTWGTTKASYVRPESTTTYTALEKGGWQQVKSTHRYDEKTGRVIETDDYGEVGVGGDNQCTRTSYADNTAQHMLSYVSRVEKVAVSCTAAVDRKTEVISDDLTFYDGKALGVAPTKGDTTKTQRIASHDGTKATYQTVTESAPADFDVYGRFTKVVNAEGKSTTATYVETDGLTTEKTETNPRGWTTKTEYAPGWGQKSSETDPNGKRSDFGYDALGRLTAVWLPDRSKTEDSSPSIKYSYLIRTDASVAVKTEKIENDETYGVEYTLYDGLLRPRQEQTEGQDGGRLIADTFYDGVGNVAKTYGTYYAKGAPSGQLFKAVPGDVDAQTFTEYDGAGRKTAEIFKVEDHEKWRTTYAYGGDRIHVDPPVGQAPTTTITDARDRTTEIRRYKGAVPLPSGTPADYESTVYAYYPDSLLKTVKDAAGSTWSYEYDQRGRKTGAVDPDTGRTTFTYDVMDRLTSATDAREKKISTVYDDLGRQISTWEGEPNTGVKQTATTYDTEAKGEVYGEYKYADGAVRSSVIYPLLDDFYQPLKTEYTLSKTAEPELGGTYVFHTEYNRDGTVQGMTLPAGGGLPSETLTYAYDSLQRPVGMGTTLDEDQYVSKTKYYNNNLPERIDLETGGTEKSPTWLAYDYERGTDRLTRTIVATDGATGYTYDARRTYDAAGNVTGIADTPADAQADVQCFTYDWERRLSEAWTTSNTSDGAGGSGVGDAACAKAPTSSTLGGPGPYWQSFTYDASGNRKTQVMHGVGGTGDTTRRYEYGDADQDGTTGEAGDGGPHNLTKVVQDKPAAGGAPAVRSLETFGYDDAGNTDKRVIGGDTQSLAWDATGKLASSQKGGVTSTFAYGADGERVLRKEADATTFYLPGMELRLDAATKSISTTRYYSFAGQTVAMRTTKDGVRFLAADPHGTAEMAIDAKTGETVRRRMDPFGNERGSGADAQSWADDKGFLGKPVDESTGFTHIGAREYEPENGRFISADPIIDFTDPQQINGYAYANNNPVTFSDPSGMKPDDCINPGVSCTPTGNGGWKMETNDNWRPQYPQTQASKKASVAREKADRAKIRAVLAAKELTQIAADELGITDALDCFTTGSLGACAATILNVATEFVGGLALKFAKKYALPTKWGKAAALGKRVWGLLKKILSNFKSWRRLDKRADELEDVARACEPNSFTPETQVLMADGTTKAIADVDIGDKVIATDPETGETRTETVTAEIKGQGTKHLVKVTVDVDGKKGKKTASVTATEGHPFWVPELHAWLKATDLKRGEWLRTSAGTYVQVTAVQRWTQRASVYNLTVGELHTYYVRAGAVPVLVHNASERCELLEIGPHARDGVALENGDIEADGVRELVNEAGNKYGCHSCGVRKSGLSSGDDNWVPDHQPPTKLVKPGTPQTAYPHCNTCYRRQGGQTRKVQAEWVK</sequence>
<dbReference type="PROSITE" id="PS50818">
    <property type="entry name" value="INTEIN_C_TER"/>
    <property type="match status" value="1"/>
</dbReference>
<dbReference type="InterPro" id="IPR006530">
    <property type="entry name" value="YD"/>
</dbReference>
<dbReference type="Proteomes" id="UP001620295">
    <property type="component" value="Unassembled WGS sequence"/>
</dbReference>